<evidence type="ECO:0000313" key="5">
    <source>
        <dbReference type="Proteomes" id="UP000290289"/>
    </source>
</evidence>
<evidence type="ECO:0000256" key="2">
    <source>
        <dbReference type="SAM" id="MobiDB-lite"/>
    </source>
</evidence>
<evidence type="ECO:0000259" key="3">
    <source>
        <dbReference type="Pfam" id="PF04504"/>
    </source>
</evidence>
<feature type="compositionally biased region" description="Low complexity" evidence="2">
    <location>
        <begin position="251"/>
        <end position="267"/>
    </location>
</feature>
<feature type="compositionally biased region" description="Low complexity" evidence="2">
    <location>
        <begin position="68"/>
        <end position="83"/>
    </location>
</feature>
<feature type="domain" description="Glabrous enhancer-binding protein-like DBD" evidence="3">
    <location>
        <begin position="161"/>
        <end position="251"/>
    </location>
</feature>
<gene>
    <name evidence="4" type="ORF">DVH24_017074</name>
</gene>
<dbReference type="PANTHER" id="PTHR31662">
    <property type="entry name" value="BNAANNG10740D PROTEIN-RELATED"/>
    <property type="match status" value="1"/>
</dbReference>
<protein>
    <recommendedName>
        <fullName evidence="3">Glabrous enhancer-binding protein-like DBD domain-containing protein</fullName>
    </recommendedName>
</protein>
<accession>A0A498IXL3</accession>
<comment type="similarity">
    <text evidence="1">Belongs to the GeBP family.</text>
</comment>
<dbReference type="AlphaFoldDB" id="A0A498IXL3"/>
<feature type="compositionally biased region" description="Acidic residues" evidence="2">
    <location>
        <begin position="18"/>
        <end position="44"/>
    </location>
</feature>
<dbReference type="PANTHER" id="PTHR31662:SF33">
    <property type="entry name" value="DNA-BINDING STOREKEEPER PROTEIN TRANSCRIPTIONAL REGULATOR-LIKE PROTEIN"/>
    <property type="match status" value="1"/>
</dbReference>
<feature type="compositionally biased region" description="Pro residues" evidence="2">
    <location>
        <begin position="1"/>
        <end position="11"/>
    </location>
</feature>
<feature type="compositionally biased region" description="Basic and acidic residues" evidence="2">
    <location>
        <begin position="131"/>
        <end position="157"/>
    </location>
</feature>
<dbReference type="Proteomes" id="UP000290289">
    <property type="component" value="Chromosome 10"/>
</dbReference>
<feature type="region of interest" description="Disordered" evidence="2">
    <location>
        <begin position="283"/>
        <end position="302"/>
    </location>
</feature>
<name>A0A498IXL3_MALDO</name>
<feature type="region of interest" description="Disordered" evidence="2">
    <location>
        <begin position="1"/>
        <end position="160"/>
    </location>
</feature>
<dbReference type="GO" id="GO:0005634">
    <property type="term" value="C:nucleus"/>
    <property type="evidence" value="ECO:0007669"/>
    <property type="project" value="TreeGrafter"/>
</dbReference>
<dbReference type="Pfam" id="PF04504">
    <property type="entry name" value="GeBP-like_DBD"/>
    <property type="match status" value="1"/>
</dbReference>
<proteinExistence type="inferred from homology"/>
<comment type="caution">
    <text evidence="4">The sequence shown here is derived from an EMBL/GenBank/DDBJ whole genome shotgun (WGS) entry which is preliminary data.</text>
</comment>
<dbReference type="GO" id="GO:0006355">
    <property type="term" value="P:regulation of DNA-templated transcription"/>
    <property type="evidence" value="ECO:0007669"/>
    <property type="project" value="InterPro"/>
</dbReference>
<sequence>MAPKRPSPLDEPPAASSAEDEEVSSEEEGEEEESGSGSDSEPEEPLPPKTSSSAPVSEQKPPPKKPDSSAANSKPESSSSGSEADSDSDVDKDLVVKPIASKPMEETPKTKKPRSKPAATATPVAKSGSKRPSETEPKDSKRLKKKDPDQLEEEAKKSKLFQRIWSDEDEIIILKGMVDYTTKKGADPYSDMGAFHEFIKKSLKVDVNKTQLQDKIRRLKKKYETNVKKKKFNPTKPHDQKVFDLSKKVWGSSSSGEGSSGVSGVSEQPKSNGKARNTKTLASIRADSLSSPEPPKEAAKVDFGLNPCSSESLSEVIGFDKGFGKLGLPEGVVKQGLELIGGPKRAELKEKWRKLHVAELELFVKRSELMRDQTKRNGVGFGLRVWFICRHKAVVVFQILTLEPSEVVSDVQYKGVRFVSGRQSNPLSWWRNGEYACADFRARPTRVQPPTKGKGWA</sequence>
<dbReference type="InterPro" id="IPR007592">
    <property type="entry name" value="GEBP"/>
</dbReference>
<dbReference type="EMBL" id="RDQH01000336">
    <property type="protein sequence ID" value="RXH86021.1"/>
    <property type="molecule type" value="Genomic_DNA"/>
</dbReference>
<evidence type="ECO:0000313" key="4">
    <source>
        <dbReference type="EMBL" id="RXH86021.1"/>
    </source>
</evidence>
<feature type="compositionally biased region" description="Polar residues" evidence="2">
    <location>
        <begin position="268"/>
        <end position="278"/>
    </location>
</feature>
<dbReference type="InterPro" id="IPR053932">
    <property type="entry name" value="GeBP-like_DBD"/>
</dbReference>
<organism evidence="4 5">
    <name type="scientific">Malus domestica</name>
    <name type="common">Apple</name>
    <name type="synonym">Pyrus malus</name>
    <dbReference type="NCBI Taxonomy" id="3750"/>
    <lineage>
        <taxon>Eukaryota</taxon>
        <taxon>Viridiplantae</taxon>
        <taxon>Streptophyta</taxon>
        <taxon>Embryophyta</taxon>
        <taxon>Tracheophyta</taxon>
        <taxon>Spermatophyta</taxon>
        <taxon>Magnoliopsida</taxon>
        <taxon>eudicotyledons</taxon>
        <taxon>Gunneridae</taxon>
        <taxon>Pentapetalae</taxon>
        <taxon>rosids</taxon>
        <taxon>fabids</taxon>
        <taxon>Rosales</taxon>
        <taxon>Rosaceae</taxon>
        <taxon>Amygdaloideae</taxon>
        <taxon>Maleae</taxon>
        <taxon>Malus</taxon>
    </lineage>
</organism>
<evidence type="ECO:0000256" key="1">
    <source>
        <dbReference type="ARBA" id="ARBA00010820"/>
    </source>
</evidence>
<keyword evidence="5" id="KW-1185">Reference proteome</keyword>
<dbReference type="STRING" id="3750.A0A498IXL3"/>
<feature type="region of interest" description="Disordered" evidence="2">
    <location>
        <begin position="251"/>
        <end position="278"/>
    </location>
</feature>
<reference evidence="4 5" key="1">
    <citation type="submission" date="2018-10" db="EMBL/GenBank/DDBJ databases">
        <title>A high-quality apple genome assembly.</title>
        <authorList>
            <person name="Hu J."/>
        </authorList>
    </citation>
    <scope>NUCLEOTIDE SEQUENCE [LARGE SCALE GENOMIC DNA]</scope>
    <source>
        <strain evidence="5">cv. HFTH1</strain>
        <tissue evidence="4">Young leaf</tissue>
    </source>
</reference>